<dbReference type="Proteomes" id="UP001497497">
    <property type="component" value="Unassembled WGS sequence"/>
</dbReference>
<keyword evidence="1" id="KW-0732">Signal</keyword>
<evidence type="ECO:0000313" key="3">
    <source>
        <dbReference type="Proteomes" id="UP001497497"/>
    </source>
</evidence>
<proteinExistence type="predicted"/>
<dbReference type="EMBL" id="CAXITT010000044">
    <property type="protein sequence ID" value="CAL1529228.1"/>
    <property type="molecule type" value="Genomic_DNA"/>
</dbReference>
<comment type="caution">
    <text evidence="2">The sequence shown here is derived from an EMBL/GenBank/DDBJ whole genome shotgun (WGS) entry which is preliminary data.</text>
</comment>
<name>A0AAV2H6Y5_LYMST</name>
<reference evidence="2 3" key="1">
    <citation type="submission" date="2024-04" db="EMBL/GenBank/DDBJ databases">
        <authorList>
            <consortium name="Genoscope - CEA"/>
            <person name="William W."/>
        </authorList>
    </citation>
    <scope>NUCLEOTIDE SEQUENCE [LARGE SCALE GENOMIC DNA]</scope>
</reference>
<dbReference type="AlphaFoldDB" id="A0AAV2H6Y5"/>
<sequence length="221" mass="24649">MQNLPGHLLGIVLILAIEKPAFIDARREFKRTSFDPLDFSLGKKSCSDGYVHAVDNFIVSGFVNLTNERSRKHAVKFSVWFIRFGRRDYNWNQIGATYFALLNESCTDIQHVPLDKCGCKYESDTMVLVKCNLTADEEYHKKPMILSSEILGPHFSEYQNMTKIYKDTTCTDEDVPCDVNKGRASTNGGTSLHDGNSGQSGQVLLLTALICGVSPIVFNGP</sequence>
<protein>
    <submittedName>
        <fullName evidence="2">Uncharacterized protein</fullName>
    </submittedName>
</protein>
<feature type="signal peptide" evidence="1">
    <location>
        <begin position="1"/>
        <end position="25"/>
    </location>
</feature>
<evidence type="ECO:0000256" key="1">
    <source>
        <dbReference type="SAM" id="SignalP"/>
    </source>
</evidence>
<organism evidence="2 3">
    <name type="scientific">Lymnaea stagnalis</name>
    <name type="common">Great pond snail</name>
    <name type="synonym">Helix stagnalis</name>
    <dbReference type="NCBI Taxonomy" id="6523"/>
    <lineage>
        <taxon>Eukaryota</taxon>
        <taxon>Metazoa</taxon>
        <taxon>Spiralia</taxon>
        <taxon>Lophotrochozoa</taxon>
        <taxon>Mollusca</taxon>
        <taxon>Gastropoda</taxon>
        <taxon>Heterobranchia</taxon>
        <taxon>Euthyneura</taxon>
        <taxon>Panpulmonata</taxon>
        <taxon>Hygrophila</taxon>
        <taxon>Lymnaeoidea</taxon>
        <taxon>Lymnaeidae</taxon>
        <taxon>Lymnaea</taxon>
    </lineage>
</organism>
<gene>
    <name evidence="2" type="ORF">GSLYS_00003383001</name>
</gene>
<feature type="chain" id="PRO_5044021966" evidence="1">
    <location>
        <begin position="26"/>
        <end position="221"/>
    </location>
</feature>
<evidence type="ECO:0000313" key="2">
    <source>
        <dbReference type="EMBL" id="CAL1529228.1"/>
    </source>
</evidence>
<accession>A0AAV2H6Y5</accession>
<keyword evidence="3" id="KW-1185">Reference proteome</keyword>